<sequence>MTLDRFINFTPKENREKVSRLKEVLSELGVDCARRIEERVDLQFDALRNLHKNLGNDELFLKLVLANSVVSYQLSGKGEDWWWEFSRYFSGKPPEGEIWKAYSEFLSSSRTNRRLVAGKIGRLKKLEPFLTSLSLDELREYYTRGMVKLRDDIARTLGSKKSAKTIVFAVKMFGYAGRIAFGEFVPYTIEIEIPDDVRINAYTRRFTDEKPVLFWARIARETEIPPLHIDSILWPVLGGKKEVLRRLERHCGERAKLILELTKL</sequence>
<dbReference type="GO" id="GO:0140078">
    <property type="term" value="F:class I DNA-(apurinic or apyrimidinic site) endonuclease activity"/>
    <property type="evidence" value="ECO:0007669"/>
    <property type="project" value="UniProtKB-EC"/>
</dbReference>
<feature type="binding site" evidence="6">
    <location>
        <position position="194"/>
    </location>
    <ligand>
        <name>8-oxoguanine</name>
        <dbReference type="ChEBI" id="CHEBI:52617"/>
    </ligand>
</feature>
<dbReference type="NCBIfam" id="NF009785">
    <property type="entry name" value="PRK13280.1-2"/>
    <property type="match status" value="1"/>
</dbReference>
<comment type="catalytic activity">
    <reaction evidence="6">
        <text>2'-deoxyribonucleotide-(2'-deoxyribose 5'-phosphate)-2'-deoxyribonucleotide-DNA = a 3'-end 2'-deoxyribonucleotide-(2,3-dehydro-2,3-deoxyribose 5'-phosphate)-DNA + a 5'-end 5'-phospho-2'-deoxyribonucleoside-DNA + H(+)</text>
        <dbReference type="Rhea" id="RHEA:66592"/>
        <dbReference type="Rhea" id="RHEA-COMP:13180"/>
        <dbReference type="Rhea" id="RHEA-COMP:16897"/>
        <dbReference type="Rhea" id="RHEA-COMP:17067"/>
        <dbReference type="ChEBI" id="CHEBI:15378"/>
        <dbReference type="ChEBI" id="CHEBI:136412"/>
        <dbReference type="ChEBI" id="CHEBI:157695"/>
        <dbReference type="ChEBI" id="CHEBI:167181"/>
        <dbReference type="EC" id="4.2.99.18"/>
    </reaction>
</comment>
<comment type="similarity">
    <text evidence="6">Belongs to the archaeal N-glycosylase/DNA lyase (AGOG) family.</text>
</comment>
<dbReference type="InterPro" id="IPR016544">
    <property type="entry name" value="AGOG"/>
</dbReference>
<comment type="function">
    <text evidence="6">DNA repair enzyme that is part of the base excision repair (BER) pathway; protects from oxidative damage by removing the major product of DNA oxidation, 8-oxoguanine (GO), from single- and double-stranded DNA substrates.</text>
</comment>
<feature type="binding site" evidence="6">
    <location>
        <position position="82"/>
    </location>
    <ligand>
        <name>8-oxoguanine</name>
        <dbReference type="ChEBI" id="CHEBI:52617"/>
    </ligand>
</feature>
<feature type="active site" evidence="6">
    <location>
        <position position="196"/>
    </location>
</feature>
<dbReference type="EC" id="3.2.2.-" evidence="6"/>
<organism evidence="7 8">
    <name type="scientific">Thermococcus profundus</name>
    <dbReference type="NCBI Taxonomy" id="49899"/>
    <lineage>
        <taxon>Archaea</taxon>
        <taxon>Methanobacteriati</taxon>
        <taxon>Methanobacteriota</taxon>
        <taxon>Thermococci</taxon>
        <taxon>Thermococcales</taxon>
        <taxon>Thermococcaceae</taxon>
        <taxon>Thermococcus</taxon>
    </lineage>
</organism>
<dbReference type="PIRSF" id="PIRSF008955">
    <property type="entry name" value="AGOG"/>
    <property type="match status" value="1"/>
</dbReference>
<accession>A0A2Z2MJX9</accession>
<keyword evidence="3 6" id="KW-0378">Hydrolase</keyword>
<dbReference type="GeneID" id="33319831"/>
<reference evidence="7 8" key="1">
    <citation type="submission" date="2016-03" db="EMBL/GenBank/DDBJ databases">
        <title>Complete genome sequence of Thermococcus profundus strain DT5432.</title>
        <authorList>
            <person name="Oger P.M."/>
        </authorList>
    </citation>
    <scope>NUCLEOTIDE SEQUENCE [LARGE SCALE GENOMIC DNA]</scope>
    <source>
        <strain evidence="7 8">DT 5432</strain>
    </source>
</reference>
<feature type="binding site" evidence="6">
    <location>
        <position position="71"/>
    </location>
    <ligand>
        <name>8-oxoguanine</name>
        <dbReference type="ChEBI" id="CHEBI:52617"/>
    </ligand>
</feature>
<dbReference type="Gene3D" id="1.10.340.30">
    <property type="entry name" value="Hypothetical protein, domain 2"/>
    <property type="match status" value="1"/>
</dbReference>
<evidence type="ECO:0000256" key="3">
    <source>
        <dbReference type="ARBA" id="ARBA00022801"/>
    </source>
</evidence>
<feature type="binding site" evidence="6">
    <location>
        <position position="43"/>
    </location>
    <ligand>
        <name>8-oxoguanine</name>
        <dbReference type="ChEBI" id="CHEBI:52617"/>
    </ligand>
</feature>
<feature type="binding site" evidence="6">
    <location>
        <position position="234"/>
    </location>
    <ligand>
        <name>8-oxoguanine</name>
        <dbReference type="ChEBI" id="CHEBI:52617"/>
    </ligand>
</feature>
<evidence type="ECO:0000256" key="5">
    <source>
        <dbReference type="ARBA" id="ARBA00023239"/>
    </source>
</evidence>
<evidence type="ECO:0000313" key="7">
    <source>
        <dbReference type="EMBL" id="ASJ02731.1"/>
    </source>
</evidence>
<proteinExistence type="inferred from homology"/>
<evidence type="ECO:0000256" key="6">
    <source>
        <dbReference type="HAMAP-Rule" id="MF_01168"/>
    </source>
</evidence>
<dbReference type="EMBL" id="CP014862">
    <property type="protein sequence ID" value="ASJ02731.1"/>
    <property type="molecule type" value="Genomic_DNA"/>
</dbReference>
<comment type="domain">
    <text evidence="6">Contains two alpha-helical subdomains, with the 8-oxoguanine binding site located in a cleft at their interface. Contains a helix-hairpin-helix (HhH) structural motif and a Gly/Pro-rich sequence followed by a conserved Asp (HhH-GPD motif).</text>
</comment>
<comment type="caution">
    <text evidence="6">Lacks conserved residue(s) required for the propagation of feature annotation.</text>
</comment>
<keyword evidence="4 6" id="KW-0234">DNA repair</keyword>
<evidence type="ECO:0000313" key="8">
    <source>
        <dbReference type="Proteomes" id="UP000250179"/>
    </source>
</evidence>
<dbReference type="RefSeq" id="WP_088857989.1">
    <property type="nucleotide sequence ID" value="NZ_CP014862.1"/>
</dbReference>
<feature type="active site" description="Schiff-base intermediate with DNA" evidence="6">
    <location>
        <position position="164"/>
    </location>
</feature>
<name>A0A2Z2MJX9_THEPR</name>
<evidence type="ECO:0000256" key="1">
    <source>
        <dbReference type="ARBA" id="ARBA00022763"/>
    </source>
</evidence>
<dbReference type="Proteomes" id="UP000250179">
    <property type="component" value="Chromosome"/>
</dbReference>
<keyword evidence="2 6" id="KW-0228">DNA excision</keyword>
<keyword evidence="1 6" id="KW-0227">DNA damage</keyword>
<feature type="binding site" evidence="6">
    <location>
        <position position="230"/>
    </location>
    <ligand>
        <name>8-oxoguanine</name>
        <dbReference type="ChEBI" id="CHEBI:52617"/>
    </ligand>
</feature>
<dbReference type="InterPro" id="IPR011257">
    <property type="entry name" value="DNA_glycosylase"/>
</dbReference>
<evidence type="ECO:0000256" key="4">
    <source>
        <dbReference type="ARBA" id="ARBA00023204"/>
    </source>
</evidence>
<dbReference type="GO" id="GO:0000702">
    <property type="term" value="F:oxidized base lesion DNA N-glycosylase activity"/>
    <property type="evidence" value="ECO:0007669"/>
    <property type="project" value="UniProtKB-UniRule"/>
</dbReference>
<dbReference type="InterPro" id="IPR015254">
    <property type="entry name" value="AGOG-like"/>
</dbReference>
<evidence type="ECO:0000256" key="2">
    <source>
        <dbReference type="ARBA" id="ARBA00022769"/>
    </source>
</evidence>
<feature type="binding site" evidence="6">
    <location>
        <position position="168"/>
    </location>
    <ligand>
        <name>8-oxoguanine</name>
        <dbReference type="ChEBI" id="CHEBI:52617"/>
    </ligand>
</feature>
<dbReference type="EC" id="4.2.99.18" evidence="6"/>
<dbReference type="AlphaFoldDB" id="A0A2Z2MJX9"/>
<dbReference type="Pfam" id="PF09171">
    <property type="entry name" value="AGOG"/>
    <property type="match status" value="1"/>
</dbReference>
<gene>
    <name evidence="7" type="ORF">A3L09_05410</name>
</gene>
<dbReference type="GO" id="GO:0006284">
    <property type="term" value="P:base-excision repair"/>
    <property type="evidence" value="ECO:0007669"/>
    <property type="project" value="UniProtKB-UniRule"/>
</dbReference>
<dbReference type="HAMAP" id="MF_01168">
    <property type="entry name" value="AGOG"/>
    <property type="match status" value="1"/>
</dbReference>
<dbReference type="KEGG" id="tprf:A3L09_05410"/>
<protein>
    <recommendedName>
        <fullName evidence="6">N-glycosylase/DNA lyase</fullName>
    </recommendedName>
    <alternativeName>
        <fullName evidence="6">8-oxoguanine DNA glycosylase</fullName>
        <ecNumber evidence="6">3.2.2.-</ecNumber>
    </alternativeName>
    <alternativeName>
        <fullName evidence="6">AGOG</fullName>
    </alternativeName>
    <alternativeName>
        <fullName evidence="6">DNA-(apurinic or apyrimidinic site) lyase</fullName>
        <shortName evidence="6">AP lyase</shortName>
        <ecNumber evidence="6">4.2.99.18</ecNumber>
    </alternativeName>
</protein>
<keyword evidence="5 6" id="KW-0456">Lyase</keyword>
<keyword evidence="8" id="KW-1185">Reference proteome</keyword>
<dbReference type="SUPFAM" id="SSF48150">
    <property type="entry name" value="DNA-glycosylase"/>
    <property type="match status" value="1"/>
</dbReference>
<dbReference type="OrthoDB" id="15106at2157"/>